<accession>D0LG23</accession>
<proteinExistence type="predicted"/>
<protein>
    <submittedName>
        <fullName evidence="1">Uncharacterized protein</fullName>
    </submittedName>
</protein>
<dbReference type="EMBL" id="CP001804">
    <property type="protein sequence ID" value="ACY14625.1"/>
    <property type="molecule type" value="Genomic_DNA"/>
</dbReference>
<organism evidence="1 2">
    <name type="scientific">Haliangium ochraceum (strain DSM 14365 / JCM 11303 / SMP-2)</name>
    <dbReference type="NCBI Taxonomy" id="502025"/>
    <lineage>
        <taxon>Bacteria</taxon>
        <taxon>Pseudomonadati</taxon>
        <taxon>Myxococcota</taxon>
        <taxon>Polyangia</taxon>
        <taxon>Haliangiales</taxon>
        <taxon>Kofleriaceae</taxon>
        <taxon>Haliangium</taxon>
    </lineage>
</organism>
<gene>
    <name evidence="1" type="ordered locus">Hoch_2080</name>
</gene>
<evidence type="ECO:0000313" key="1">
    <source>
        <dbReference type="EMBL" id="ACY14625.1"/>
    </source>
</evidence>
<keyword evidence="2" id="KW-1185">Reference proteome</keyword>
<evidence type="ECO:0000313" key="2">
    <source>
        <dbReference type="Proteomes" id="UP000001880"/>
    </source>
</evidence>
<name>D0LG23_HALO1</name>
<reference evidence="1 2" key="1">
    <citation type="journal article" date="2010" name="Stand. Genomic Sci.">
        <title>Complete genome sequence of Haliangium ochraceum type strain (SMP-2).</title>
        <authorList>
            <consortium name="US DOE Joint Genome Institute (JGI-PGF)"/>
            <person name="Ivanova N."/>
            <person name="Daum C."/>
            <person name="Lang E."/>
            <person name="Abt B."/>
            <person name="Kopitz M."/>
            <person name="Saunders E."/>
            <person name="Lapidus A."/>
            <person name="Lucas S."/>
            <person name="Glavina Del Rio T."/>
            <person name="Nolan M."/>
            <person name="Tice H."/>
            <person name="Copeland A."/>
            <person name="Cheng J.F."/>
            <person name="Chen F."/>
            <person name="Bruce D."/>
            <person name="Goodwin L."/>
            <person name="Pitluck S."/>
            <person name="Mavromatis K."/>
            <person name="Pati A."/>
            <person name="Mikhailova N."/>
            <person name="Chen A."/>
            <person name="Palaniappan K."/>
            <person name="Land M."/>
            <person name="Hauser L."/>
            <person name="Chang Y.J."/>
            <person name="Jeffries C.D."/>
            <person name="Detter J.C."/>
            <person name="Brettin T."/>
            <person name="Rohde M."/>
            <person name="Goker M."/>
            <person name="Bristow J."/>
            <person name="Markowitz V."/>
            <person name="Eisen J.A."/>
            <person name="Hugenholtz P."/>
            <person name="Kyrpides N.C."/>
            <person name="Klenk H.P."/>
        </authorList>
    </citation>
    <scope>NUCLEOTIDE SEQUENCE [LARGE SCALE GENOMIC DNA]</scope>
    <source>
        <strain evidence="2">DSM 14365 / CIP 107738 / JCM 11303 / AJ 13395 / SMP-2</strain>
    </source>
</reference>
<dbReference type="AlphaFoldDB" id="D0LG23"/>
<dbReference type="RefSeq" id="WP_012827233.1">
    <property type="nucleotide sequence ID" value="NC_013440.1"/>
</dbReference>
<dbReference type="HOGENOM" id="CLU_2553555_0_0_7"/>
<sequence>MASLYDDILRIATNYMGVAAEEYVRRRIRIVQRGHDPETISADRLERLAAGIDMTAKGYMSDAKAAAFRDAILDLKRVHDDG</sequence>
<dbReference type="Proteomes" id="UP000001880">
    <property type="component" value="Chromosome"/>
</dbReference>
<dbReference type="KEGG" id="hoh:Hoch_2080"/>
<dbReference type="STRING" id="502025.Hoch_2080"/>